<evidence type="ECO:0000313" key="8">
    <source>
        <dbReference type="Proteomes" id="UP000198702"/>
    </source>
</evidence>
<name>A0A7Z7CZL9_9MICO</name>
<organism evidence="7 8">
    <name type="scientific">Microbacterium saccharophilum</name>
    <dbReference type="NCBI Taxonomy" id="1213358"/>
    <lineage>
        <taxon>Bacteria</taxon>
        <taxon>Bacillati</taxon>
        <taxon>Actinomycetota</taxon>
        <taxon>Actinomycetes</taxon>
        <taxon>Micrococcales</taxon>
        <taxon>Microbacteriaceae</taxon>
        <taxon>Microbacterium</taxon>
    </lineage>
</organism>
<dbReference type="InterPro" id="IPR050109">
    <property type="entry name" value="HTH-type_TetR-like_transc_reg"/>
</dbReference>
<dbReference type="PRINTS" id="PR00455">
    <property type="entry name" value="HTHTETR"/>
</dbReference>
<keyword evidence="1" id="KW-0805">Transcription regulation</keyword>
<dbReference type="InterPro" id="IPR001647">
    <property type="entry name" value="HTH_TetR"/>
</dbReference>
<dbReference type="GO" id="GO:0000976">
    <property type="term" value="F:transcription cis-regulatory region binding"/>
    <property type="evidence" value="ECO:0007669"/>
    <property type="project" value="TreeGrafter"/>
</dbReference>
<protein>
    <submittedName>
        <fullName evidence="7">DNA-binding transcriptional regulator, AcrR family</fullName>
    </submittedName>
</protein>
<dbReference type="Gene3D" id="1.10.357.10">
    <property type="entry name" value="Tetracycline Repressor, domain 2"/>
    <property type="match status" value="1"/>
</dbReference>
<evidence type="ECO:0000256" key="2">
    <source>
        <dbReference type="ARBA" id="ARBA00023125"/>
    </source>
</evidence>
<feature type="DNA-binding region" description="H-T-H motif" evidence="4">
    <location>
        <begin position="56"/>
        <end position="75"/>
    </location>
</feature>
<proteinExistence type="predicted"/>
<dbReference type="PROSITE" id="PS01081">
    <property type="entry name" value="HTH_TETR_1"/>
    <property type="match status" value="1"/>
</dbReference>
<dbReference type="Proteomes" id="UP000198702">
    <property type="component" value="Unassembled WGS sequence"/>
</dbReference>
<accession>A0A7Z7CZL9</accession>
<dbReference type="Pfam" id="PF00440">
    <property type="entry name" value="TetR_N"/>
    <property type="match status" value="1"/>
</dbReference>
<dbReference type="RefSeq" id="WP_051526268.1">
    <property type="nucleotide sequence ID" value="NZ_FOQZ01000002.1"/>
</dbReference>
<evidence type="ECO:0000256" key="1">
    <source>
        <dbReference type="ARBA" id="ARBA00023015"/>
    </source>
</evidence>
<evidence type="ECO:0000256" key="4">
    <source>
        <dbReference type="PROSITE-ProRule" id="PRU00335"/>
    </source>
</evidence>
<comment type="caution">
    <text evidence="7">The sequence shown here is derived from an EMBL/GenBank/DDBJ whole genome shotgun (WGS) entry which is preliminary data.</text>
</comment>
<keyword evidence="3" id="KW-0804">Transcription</keyword>
<evidence type="ECO:0000313" key="7">
    <source>
        <dbReference type="EMBL" id="SFI48983.1"/>
    </source>
</evidence>
<dbReference type="PANTHER" id="PTHR30055:SF234">
    <property type="entry name" value="HTH-TYPE TRANSCRIPTIONAL REGULATOR BETI"/>
    <property type="match status" value="1"/>
</dbReference>
<dbReference type="InterPro" id="IPR023772">
    <property type="entry name" value="DNA-bd_HTH_TetR-type_CS"/>
</dbReference>
<dbReference type="PROSITE" id="PS50977">
    <property type="entry name" value="HTH_TETR_2"/>
    <property type="match status" value="1"/>
</dbReference>
<reference evidence="7 8" key="1">
    <citation type="submission" date="2016-10" db="EMBL/GenBank/DDBJ databases">
        <authorList>
            <person name="Varghese N."/>
            <person name="Submissions S."/>
        </authorList>
    </citation>
    <scope>NUCLEOTIDE SEQUENCE [LARGE SCALE GENOMIC DNA]</scope>
    <source>
        <strain evidence="7 8">UNC380MFSha3.1</strain>
    </source>
</reference>
<evidence type="ECO:0000259" key="6">
    <source>
        <dbReference type="PROSITE" id="PS50977"/>
    </source>
</evidence>
<dbReference type="AlphaFoldDB" id="A0A7Z7CZL9"/>
<feature type="domain" description="HTH tetR-type" evidence="6">
    <location>
        <begin position="33"/>
        <end position="93"/>
    </location>
</feature>
<dbReference type="PANTHER" id="PTHR30055">
    <property type="entry name" value="HTH-TYPE TRANSCRIPTIONAL REGULATOR RUTR"/>
    <property type="match status" value="1"/>
</dbReference>
<keyword evidence="2 4" id="KW-0238">DNA-binding</keyword>
<gene>
    <name evidence="7" type="ORF">SAMN04487751_1883</name>
</gene>
<feature type="region of interest" description="Disordered" evidence="5">
    <location>
        <begin position="1"/>
        <end position="34"/>
    </location>
</feature>
<evidence type="ECO:0000256" key="5">
    <source>
        <dbReference type="SAM" id="MobiDB-lite"/>
    </source>
</evidence>
<evidence type="ECO:0000256" key="3">
    <source>
        <dbReference type="ARBA" id="ARBA00023163"/>
    </source>
</evidence>
<sequence length="222" mass="24016">MGRQLIPRSTPPVSAPTGRGPAVSPPARAARKGDTRDRLLAAARAVFAERGFPAATVDDIVTQAGSTRATFYMHFSSKAELLGEIVGTIEEYFILIDGTALEDAVRVGDPDRLRAWIDDKLDHWTAIRPALGMLVHADSDPEVAQSVETSHDKVIAQLRRALDSADRFAPGERLARSTVAFGALQHLSRRYASDGWAGRLDRAGAVEALAANWAALLLDRRP</sequence>
<dbReference type="SUPFAM" id="SSF46689">
    <property type="entry name" value="Homeodomain-like"/>
    <property type="match status" value="1"/>
</dbReference>
<dbReference type="EMBL" id="FOQZ01000002">
    <property type="protein sequence ID" value="SFI48983.1"/>
    <property type="molecule type" value="Genomic_DNA"/>
</dbReference>
<dbReference type="InterPro" id="IPR009057">
    <property type="entry name" value="Homeodomain-like_sf"/>
</dbReference>
<dbReference type="GO" id="GO:0003700">
    <property type="term" value="F:DNA-binding transcription factor activity"/>
    <property type="evidence" value="ECO:0007669"/>
    <property type="project" value="TreeGrafter"/>
</dbReference>